<keyword evidence="3 10" id="KW-0813">Transport</keyword>
<proteinExistence type="inferred from homology"/>
<dbReference type="PANTHER" id="PTHR46650">
    <property type="entry name" value="PEROXISOMAL ADENINE NUCLEOTIDE TRANSPORTER 1"/>
    <property type="match status" value="1"/>
</dbReference>
<dbReference type="PROSITE" id="PS51257">
    <property type="entry name" value="PROKAR_LIPOPROTEIN"/>
    <property type="match status" value="1"/>
</dbReference>
<accession>A0A1W0A2C7</accession>
<dbReference type="GO" id="GO:0007031">
    <property type="term" value="P:peroxisome organization"/>
    <property type="evidence" value="ECO:0007669"/>
    <property type="project" value="TreeGrafter"/>
</dbReference>
<dbReference type="GO" id="GO:0005347">
    <property type="term" value="F:ATP transmembrane transporter activity"/>
    <property type="evidence" value="ECO:0007669"/>
    <property type="project" value="InterPro"/>
</dbReference>
<dbReference type="Pfam" id="PF00153">
    <property type="entry name" value="Mito_carr"/>
    <property type="match status" value="3"/>
</dbReference>
<gene>
    <name evidence="11" type="ORF">THRCLA_03332</name>
</gene>
<feature type="repeat" description="Solcar" evidence="9">
    <location>
        <begin position="186"/>
        <end position="279"/>
    </location>
</feature>
<keyword evidence="6" id="KW-1133">Transmembrane helix</keyword>
<evidence type="ECO:0000256" key="9">
    <source>
        <dbReference type="PROSITE-ProRule" id="PRU00282"/>
    </source>
</evidence>
<keyword evidence="8" id="KW-0576">Peroxisome</keyword>
<dbReference type="PROSITE" id="PS50920">
    <property type="entry name" value="SOLCAR"/>
    <property type="match status" value="3"/>
</dbReference>
<feature type="repeat" description="Solcar" evidence="9">
    <location>
        <begin position="1"/>
        <end position="81"/>
    </location>
</feature>
<dbReference type="GO" id="GO:0015217">
    <property type="term" value="F:ADP transmembrane transporter activity"/>
    <property type="evidence" value="ECO:0007669"/>
    <property type="project" value="InterPro"/>
</dbReference>
<dbReference type="Proteomes" id="UP000243217">
    <property type="component" value="Unassembled WGS sequence"/>
</dbReference>
<name>A0A1W0A2C7_9STRA</name>
<dbReference type="SUPFAM" id="SSF103506">
    <property type="entry name" value="Mitochondrial carrier"/>
    <property type="match status" value="1"/>
</dbReference>
<feature type="repeat" description="Solcar" evidence="9">
    <location>
        <begin position="90"/>
        <end position="176"/>
    </location>
</feature>
<evidence type="ECO:0000256" key="3">
    <source>
        <dbReference type="ARBA" id="ARBA00022448"/>
    </source>
</evidence>
<dbReference type="AlphaFoldDB" id="A0A1W0A2C7"/>
<dbReference type="GO" id="GO:0006635">
    <property type="term" value="P:fatty acid beta-oxidation"/>
    <property type="evidence" value="ECO:0007669"/>
    <property type="project" value="InterPro"/>
</dbReference>
<evidence type="ECO:0000256" key="10">
    <source>
        <dbReference type="RuleBase" id="RU000488"/>
    </source>
</evidence>
<dbReference type="InterPro" id="IPR018108">
    <property type="entry name" value="MCP_transmembrane"/>
</dbReference>
<keyword evidence="4 9" id="KW-0812">Transmembrane</keyword>
<comment type="similarity">
    <text evidence="2 10">Belongs to the mitochondrial carrier (TC 2.A.29) family.</text>
</comment>
<evidence type="ECO:0000313" key="12">
    <source>
        <dbReference type="Proteomes" id="UP000243217"/>
    </source>
</evidence>
<protein>
    <submittedName>
        <fullName evidence="11">Mitochondrial Carrier (MC) Family</fullName>
    </submittedName>
</protein>
<evidence type="ECO:0000256" key="2">
    <source>
        <dbReference type="ARBA" id="ARBA00006375"/>
    </source>
</evidence>
<dbReference type="EMBL" id="JNBS01000616">
    <property type="protein sequence ID" value="OQS04436.1"/>
    <property type="molecule type" value="Genomic_DNA"/>
</dbReference>
<sequence length="293" mass="32109">MKTLATATSAALGGCAASVILYPLDTLKTRMQNQSKDGNESVIPKDVAGVLSLYKGVGYKATQSTLSKFLYFYAYTNMTNMLLSKNAKSLSTFMNLIVGYLAELFHLPLSLPLEVIITRMQTSKNQTKQSFMQLLQTMWEENEGKLSGFYKGFSAYFVLCLQPAIQFTAFEQVKIIYLKSKAAKSLSALEAFILGAAARSLATLVVFPYIRAKVLVQAESKSVATADDSTPSESIPQILSRLVQEEGVGSLYRGLSPELTKGALSAAFMLMVKEKIEAYVTLAFMVSQMYMAS</sequence>
<comment type="subcellular location">
    <subcellularLocation>
        <location evidence="1">Peroxisome membrane</location>
        <topology evidence="1">Multi-pass membrane protein</topology>
    </subcellularLocation>
</comment>
<dbReference type="OrthoDB" id="446044at2759"/>
<evidence type="ECO:0000256" key="7">
    <source>
        <dbReference type="ARBA" id="ARBA00023136"/>
    </source>
</evidence>
<keyword evidence="7 9" id="KW-0472">Membrane</keyword>
<dbReference type="Gene3D" id="1.50.40.10">
    <property type="entry name" value="Mitochondrial carrier domain"/>
    <property type="match status" value="2"/>
</dbReference>
<keyword evidence="5" id="KW-0677">Repeat</keyword>
<evidence type="ECO:0000256" key="6">
    <source>
        <dbReference type="ARBA" id="ARBA00022989"/>
    </source>
</evidence>
<keyword evidence="12" id="KW-1185">Reference proteome</keyword>
<organism evidence="11 12">
    <name type="scientific">Thraustotheca clavata</name>
    <dbReference type="NCBI Taxonomy" id="74557"/>
    <lineage>
        <taxon>Eukaryota</taxon>
        <taxon>Sar</taxon>
        <taxon>Stramenopiles</taxon>
        <taxon>Oomycota</taxon>
        <taxon>Saprolegniomycetes</taxon>
        <taxon>Saprolegniales</taxon>
        <taxon>Achlyaceae</taxon>
        <taxon>Thraustotheca</taxon>
    </lineage>
</organism>
<reference evidence="11 12" key="1">
    <citation type="journal article" date="2014" name="Genome Biol. Evol.">
        <title>The secreted proteins of Achlya hypogyna and Thraustotheca clavata identify the ancestral oomycete secretome and reveal gene acquisitions by horizontal gene transfer.</title>
        <authorList>
            <person name="Misner I."/>
            <person name="Blouin N."/>
            <person name="Leonard G."/>
            <person name="Richards T.A."/>
            <person name="Lane C.E."/>
        </authorList>
    </citation>
    <scope>NUCLEOTIDE SEQUENCE [LARGE SCALE GENOMIC DNA]</scope>
    <source>
        <strain evidence="11 12">ATCC 34112</strain>
    </source>
</reference>
<evidence type="ECO:0000256" key="8">
    <source>
        <dbReference type="ARBA" id="ARBA00023140"/>
    </source>
</evidence>
<evidence type="ECO:0000313" key="11">
    <source>
        <dbReference type="EMBL" id="OQS04436.1"/>
    </source>
</evidence>
<dbReference type="InterPro" id="IPR023395">
    <property type="entry name" value="MCP_dom_sf"/>
</dbReference>
<dbReference type="GO" id="GO:0005778">
    <property type="term" value="C:peroxisomal membrane"/>
    <property type="evidence" value="ECO:0007669"/>
    <property type="project" value="UniProtKB-SubCell"/>
</dbReference>
<dbReference type="PANTHER" id="PTHR46650:SF1">
    <property type="entry name" value="PEROXISOMAL ADENINE NUCLEOTIDE TRANSPORTER 1"/>
    <property type="match status" value="1"/>
</dbReference>
<evidence type="ECO:0000256" key="4">
    <source>
        <dbReference type="ARBA" id="ARBA00022692"/>
    </source>
</evidence>
<dbReference type="STRING" id="74557.A0A1W0A2C7"/>
<evidence type="ECO:0000256" key="5">
    <source>
        <dbReference type="ARBA" id="ARBA00022737"/>
    </source>
</evidence>
<comment type="caution">
    <text evidence="11">The sequence shown here is derived from an EMBL/GenBank/DDBJ whole genome shotgun (WGS) entry which is preliminary data.</text>
</comment>
<evidence type="ECO:0000256" key="1">
    <source>
        <dbReference type="ARBA" id="ARBA00004585"/>
    </source>
</evidence>
<dbReference type="InterPro" id="IPR045900">
    <property type="entry name" value="Peroxisomal_Ade_carrier"/>
</dbReference>